<evidence type="ECO:0000313" key="3">
    <source>
        <dbReference type="EMBL" id="PEH73842.1"/>
    </source>
</evidence>
<dbReference type="InterPro" id="IPR007340">
    <property type="entry name" value="LysM_Opacity-associatedA"/>
</dbReference>
<evidence type="ECO:0000313" key="4">
    <source>
        <dbReference type="Proteomes" id="UP000219788"/>
    </source>
</evidence>
<dbReference type="GO" id="GO:0042834">
    <property type="term" value="F:peptidoglycan binding"/>
    <property type="evidence" value="ECO:0007669"/>
    <property type="project" value="InterPro"/>
</dbReference>
<dbReference type="InterPro" id="IPR013731">
    <property type="entry name" value="OapA_N"/>
</dbReference>
<dbReference type="EMBL" id="PDDV01000013">
    <property type="protein sequence ID" value="PEH73842.1"/>
    <property type="molecule type" value="Genomic_DNA"/>
</dbReference>
<dbReference type="Proteomes" id="UP000219788">
    <property type="component" value="Unassembled WGS sequence"/>
</dbReference>
<dbReference type="RefSeq" id="WP_035607219.1">
    <property type="nucleotide sequence ID" value="NZ_CP011359.2"/>
</dbReference>
<name>A0A2A7U623_EDWTA</name>
<gene>
    <name evidence="3" type="ORF">CRM76_18850</name>
</gene>
<sequence>MGRIAPKKSKSPGYDALFSRTQWLRLRSRLSRPTLRVGPDDLRRGWQWGRTELATLWHLPDQFGWMSPLPAFHRRGIIAAATLLLLALLWPAADPAPSAFPVERSVDTEPMQAELQEAEPTPEQTAWQEYLIQPGQTLAQLLRDHNLDVTDAFAMARVEGEDRPLSNLKAGQHVLIRHNAQGQIQALKIETTANQQVTFRRTLDGSFTRLP</sequence>
<accession>A0A2A7U623</accession>
<comment type="caution">
    <text evidence="3">The sequence shown here is derived from an EMBL/GenBank/DDBJ whole genome shotgun (WGS) entry which is preliminary data.</text>
</comment>
<evidence type="ECO:0000259" key="1">
    <source>
        <dbReference type="Pfam" id="PF04225"/>
    </source>
</evidence>
<evidence type="ECO:0000259" key="2">
    <source>
        <dbReference type="Pfam" id="PF08525"/>
    </source>
</evidence>
<dbReference type="AlphaFoldDB" id="A0A2A7U623"/>
<proteinExistence type="predicted"/>
<dbReference type="Pfam" id="PF04225">
    <property type="entry name" value="LysM_OapA"/>
    <property type="match status" value="1"/>
</dbReference>
<organism evidence="3 4">
    <name type="scientific">Edwardsiella tarda</name>
    <dbReference type="NCBI Taxonomy" id="636"/>
    <lineage>
        <taxon>Bacteria</taxon>
        <taxon>Pseudomonadati</taxon>
        <taxon>Pseudomonadota</taxon>
        <taxon>Gammaproteobacteria</taxon>
        <taxon>Enterobacterales</taxon>
        <taxon>Hafniaceae</taxon>
        <taxon>Edwardsiella</taxon>
    </lineage>
</organism>
<protein>
    <submittedName>
        <fullName evidence="3">Cell envelope opacity-associated protein A</fullName>
    </submittedName>
</protein>
<reference evidence="4" key="1">
    <citation type="submission" date="2017-09" db="EMBL/GenBank/DDBJ databases">
        <title>FDA dAtabase for Regulatory Grade micrObial Sequences (FDA-ARGOS): Supporting development and validation of Infectious Disease Dx tests.</title>
        <authorList>
            <person name="Goldberg B."/>
            <person name="Campos J."/>
            <person name="Tallon L."/>
            <person name="Sadzewicz L."/>
            <person name="Ott S."/>
            <person name="Zhao X."/>
            <person name="Nagaraj S."/>
            <person name="Vavikolanu K."/>
            <person name="Aluvathingal J."/>
            <person name="Nadendla S."/>
            <person name="Geyer C."/>
            <person name="Sichtig H."/>
        </authorList>
    </citation>
    <scope>NUCLEOTIDE SEQUENCE [LARGE SCALE GENOMIC DNA]</scope>
    <source>
        <strain evidence="4">FDAARGOS_370</strain>
    </source>
</reference>
<dbReference type="Pfam" id="PF08525">
    <property type="entry name" value="OapA_N"/>
    <property type="match status" value="1"/>
</dbReference>
<dbReference type="OrthoDB" id="6398769at2"/>
<feature type="domain" description="Opacity-associated protein A LysM-like" evidence="1">
    <location>
        <begin position="127"/>
        <end position="209"/>
    </location>
</feature>
<dbReference type="Gene3D" id="3.10.450.350">
    <property type="match status" value="1"/>
</dbReference>
<feature type="domain" description="Opacity-associated protein A-like N-terminal" evidence="2">
    <location>
        <begin position="65"/>
        <end position="91"/>
    </location>
</feature>